<comment type="similarity">
    <text evidence="1">Belongs to the short-chain dehydrogenases/reductases (SDR) family.</text>
</comment>
<dbReference type="PRINTS" id="PR00080">
    <property type="entry name" value="SDRFAMILY"/>
</dbReference>
<dbReference type="FunFam" id="3.40.50.720:FF:000084">
    <property type="entry name" value="Short-chain dehydrogenase reductase"/>
    <property type="match status" value="1"/>
</dbReference>
<reference evidence="4 5" key="1">
    <citation type="submission" date="2018-12" db="EMBL/GenBank/DDBJ databases">
        <title>Bacillus chawlae sp. nov., Bacillus glennii sp. nov., and Bacillus saganii sp. nov. Isolated from the Vehicle Assembly Building at Kennedy Space Center where the Viking Spacecraft were Assembled.</title>
        <authorList>
            <person name="Seuylemezian A."/>
            <person name="Vaishampayan P."/>
        </authorList>
    </citation>
    <scope>NUCLEOTIDE SEQUENCE [LARGE SCALE GENOMIC DNA]</scope>
    <source>
        <strain evidence="4 5">L5</strain>
    </source>
</reference>
<keyword evidence="5" id="KW-1185">Reference proteome</keyword>
<evidence type="ECO:0000256" key="1">
    <source>
        <dbReference type="ARBA" id="ARBA00006484"/>
    </source>
</evidence>
<evidence type="ECO:0000313" key="4">
    <source>
        <dbReference type="EMBL" id="RUQ27840.1"/>
    </source>
</evidence>
<dbReference type="NCBIfam" id="NF005559">
    <property type="entry name" value="PRK07231.1"/>
    <property type="match status" value="1"/>
</dbReference>
<sequence>MRLNNKVVIITGAGGGMGLKTVTRFLEEGAKVVATDLTVDIIHEQLGGNAADDQLLIVKADITEDRDIEKLVQQTVNRFGGVDVLVNVAGIAQTATPIEDVSNETWDRIMSINTKSLFLTSRAVVPVMKKQKTGVIINVASIAAVRPRPGLNAYIASKGAALAFTQALAIELADHKIRVNAINPGPADTKMLGQFAAEGVNIEETKEAIFRNSVPLGELIQPEDIANAAVYLSSDEAKRVTGAIFNIDGGRGI</sequence>
<protein>
    <submittedName>
        <fullName evidence="4">Glucose 1-dehydrogenase</fullName>
        <ecNumber evidence="4">1.1.1.47</ecNumber>
    </submittedName>
</protein>
<evidence type="ECO:0000313" key="5">
    <source>
        <dbReference type="Proteomes" id="UP000267430"/>
    </source>
</evidence>
<evidence type="ECO:0000256" key="2">
    <source>
        <dbReference type="ARBA" id="ARBA00011881"/>
    </source>
</evidence>
<name>A0A3S0UBR7_9BACI</name>
<accession>A0A3S0UBR7</accession>
<dbReference type="GO" id="GO:0047936">
    <property type="term" value="F:glucose 1-dehydrogenase [NAD(P)+] activity"/>
    <property type="evidence" value="ECO:0007669"/>
    <property type="project" value="UniProtKB-EC"/>
</dbReference>
<dbReference type="EMBL" id="RYZZ01000020">
    <property type="protein sequence ID" value="RUQ27840.1"/>
    <property type="molecule type" value="Genomic_DNA"/>
</dbReference>
<dbReference type="GO" id="GO:0008206">
    <property type="term" value="P:bile acid metabolic process"/>
    <property type="evidence" value="ECO:0007669"/>
    <property type="project" value="UniProtKB-ARBA"/>
</dbReference>
<organism evidence="4 5">
    <name type="scientific">Peribacillus cavernae</name>
    <dbReference type="NCBI Taxonomy" id="1674310"/>
    <lineage>
        <taxon>Bacteria</taxon>
        <taxon>Bacillati</taxon>
        <taxon>Bacillota</taxon>
        <taxon>Bacilli</taxon>
        <taxon>Bacillales</taxon>
        <taxon>Bacillaceae</taxon>
        <taxon>Peribacillus</taxon>
    </lineage>
</organism>
<dbReference type="SUPFAM" id="SSF51735">
    <property type="entry name" value="NAD(P)-binding Rossmann-fold domains"/>
    <property type="match status" value="1"/>
</dbReference>
<dbReference type="AlphaFoldDB" id="A0A3S0UBR7"/>
<dbReference type="RefSeq" id="WP_126865651.1">
    <property type="nucleotide sequence ID" value="NZ_JAUSTX010000008.1"/>
</dbReference>
<dbReference type="Gene3D" id="3.40.50.720">
    <property type="entry name" value="NAD(P)-binding Rossmann-like Domain"/>
    <property type="match status" value="1"/>
</dbReference>
<dbReference type="Pfam" id="PF13561">
    <property type="entry name" value="adh_short_C2"/>
    <property type="match status" value="1"/>
</dbReference>
<keyword evidence="3 4" id="KW-0560">Oxidoreductase</keyword>
<dbReference type="EC" id="1.1.1.47" evidence="4"/>
<dbReference type="PANTHER" id="PTHR43639:SF1">
    <property type="entry name" value="SHORT-CHAIN DEHYDROGENASE_REDUCTASE FAMILY PROTEIN"/>
    <property type="match status" value="1"/>
</dbReference>
<dbReference type="Proteomes" id="UP000267430">
    <property type="component" value="Unassembled WGS sequence"/>
</dbReference>
<comment type="subunit">
    <text evidence="2">Homotetramer.</text>
</comment>
<dbReference type="PANTHER" id="PTHR43639">
    <property type="entry name" value="OXIDOREDUCTASE, SHORT-CHAIN DEHYDROGENASE/REDUCTASE FAMILY (AFU_ORTHOLOGUE AFUA_5G02870)"/>
    <property type="match status" value="1"/>
</dbReference>
<dbReference type="OrthoDB" id="286404at2"/>
<proteinExistence type="inferred from homology"/>
<dbReference type="InterPro" id="IPR002347">
    <property type="entry name" value="SDR_fam"/>
</dbReference>
<dbReference type="InterPro" id="IPR036291">
    <property type="entry name" value="NAD(P)-bd_dom_sf"/>
</dbReference>
<comment type="caution">
    <text evidence="4">The sequence shown here is derived from an EMBL/GenBank/DDBJ whole genome shotgun (WGS) entry which is preliminary data.</text>
</comment>
<evidence type="ECO:0000256" key="3">
    <source>
        <dbReference type="ARBA" id="ARBA00023002"/>
    </source>
</evidence>
<dbReference type="PRINTS" id="PR00081">
    <property type="entry name" value="GDHRDH"/>
</dbReference>
<gene>
    <name evidence="4" type="ORF">ELQ35_15050</name>
</gene>